<evidence type="ECO:0000313" key="2">
    <source>
        <dbReference type="EMBL" id="KAF6339827.1"/>
    </source>
</evidence>
<accession>A0A7J7WQY5</accession>
<dbReference type="EMBL" id="JACAGC010000010">
    <property type="protein sequence ID" value="KAF6339827.1"/>
    <property type="molecule type" value="Genomic_DNA"/>
</dbReference>
<reference evidence="2 3" key="1">
    <citation type="journal article" date="2020" name="Nature">
        <title>Six reference-quality genomes reveal evolution of bat adaptations.</title>
        <authorList>
            <person name="Jebb D."/>
            <person name="Huang Z."/>
            <person name="Pippel M."/>
            <person name="Hughes G.M."/>
            <person name="Lavrichenko K."/>
            <person name="Devanna P."/>
            <person name="Winkler S."/>
            <person name="Jermiin L.S."/>
            <person name="Skirmuntt E.C."/>
            <person name="Katzourakis A."/>
            <person name="Burkitt-Gray L."/>
            <person name="Ray D.A."/>
            <person name="Sullivan K.A.M."/>
            <person name="Roscito J.G."/>
            <person name="Kirilenko B.M."/>
            <person name="Davalos L.M."/>
            <person name="Corthals A.P."/>
            <person name="Power M.L."/>
            <person name="Jones G."/>
            <person name="Ransome R.D."/>
            <person name="Dechmann D.K.N."/>
            <person name="Locatelli A.G."/>
            <person name="Puechmaille S.J."/>
            <person name="Fedrigo O."/>
            <person name="Jarvis E.D."/>
            <person name="Hiller M."/>
            <person name="Vernes S.C."/>
            <person name="Myers E.W."/>
            <person name="Teeling E.C."/>
        </authorList>
    </citation>
    <scope>NUCLEOTIDE SEQUENCE [LARGE SCALE GENOMIC DNA]</scope>
    <source>
        <strain evidence="2">MRhiFer1</strain>
        <tissue evidence="2">Lung</tissue>
    </source>
</reference>
<evidence type="ECO:0000256" key="1">
    <source>
        <dbReference type="SAM" id="MobiDB-lite"/>
    </source>
</evidence>
<feature type="compositionally biased region" description="Polar residues" evidence="1">
    <location>
        <begin position="83"/>
        <end position="95"/>
    </location>
</feature>
<dbReference type="AlphaFoldDB" id="A0A7J7WQY5"/>
<dbReference type="Proteomes" id="UP000585614">
    <property type="component" value="Unassembled WGS sequence"/>
</dbReference>
<evidence type="ECO:0000313" key="3">
    <source>
        <dbReference type="Proteomes" id="UP000585614"/>
    </source>
</evidence>
<comment type="caution">
    <text evidence="2">The sequence shown here is derived from an EMBL/GenBank/DDBJ whole genome shotgun (WGS) entry which is preliminary data.</text>
</comment>
<name>A0A7J7WQY5_RHIFE</name>
<organism evidence="2 3">
    <name type="scientific">Rhinolophus ferrumequinum</name>
    <name type="common">Greater horseshoe bat</name>
    <dbReference type="NCBI Taxonomy" id="59479"/>
    <lineage>
        <taxon>Eukaryota</taxon>
        <taxon>Metazoa</taxon>
        <taxon>Chordata</taxon>
        <taxon>Craniata</taxon>
        <taxon>Vertebrata</taxon>
        <taxon>Euteleostomi</taxon>
        <taxon>Mammalia</taxon>
        <taxon>Eutheria</taxon>
        <taxon>Laurasiatheria</taxon>
        <taxon>Chiroptera</taxon>
        <taxon>Yinpterochiroptera</taxon>
        <taxon>Rhinolophoidea</taxon>
        <taxon>Rhinolophidae</taxon>
        <taxon>Rhinolophinae</taxon>
        <taxon>Rhinolophus</taxon>
    </lineage>
</organism>
<protein>
    <submittedName>
        <fullName evidence="2">Uncharacterized protein</fullName>
    </submittedName>
</protein>
<gene>
    <name evidence="2" type="ORF">mRhiFer1_008088</name>
</gene>
<proteinExistence type="predicted"/>
<feature type="region of interest" description="Disordered" evidence="1">
    <location>
        <begin position="73"/>
        <end position="117"/>
    </location>
</feature>
<sequence length="154" mass="15954">MPSVASERGLDAGVGERRGCSTGTCISLAVIPNSPLSLYISPIRLPREAPDLPPAGAAQRVPPPLKWQRRAKWGSLTYGGQAESGSQPSCDSTEPVQPPSKASGGTRPPGMYKPAWTGPGPSAHCCPSVRHPLLLGACYQSVPRADSGCGPSLK</sequence>